<comment type="caution">
    <text evidence="4">The sequence shown here is derived from an EMBL/GenBank/DDBJ whole genome shotgun (WGS) entry which is preliminary data.</text>
</comment>
<dbReference type="SUPFAM" id="SSF103481">
    <property type="entry name" value="Multidrug resistance efflux transporter EmrE"/>
    <property type="match status" value="2"/>
</dbReference>
<feature type="domain" description="EamA" evidence="3">
    <location>
        <begin position="197"/>
        <end position="329"/>
    </location>
</feature>
<feature type="transmembrane region" description="Helical" evidence="2">
    <location>
        <begin position="193"/>
        <end position="214"/>
    </location>
</feature>
<keyword evidence="2" id="KW-0812">Transmembrane</keyword>
<dbReference type="InterPro" id="IPR037185">
    <property type="entry name" value="EmrE-like"/>
</dbReference>
<dbReference type="Proteomes" id="UP001243212">
    <property type="component" value="Unassembled WGS sequence"/>
</dbReference>
<feature type="transmembrane region" description="Helical" evidence="2">
    <location>
        <begin position="168"/>
        <end position="187"/>
    </location>
</feature>
<keyword evidence="2" id="KW-0472">Membrane</keyword>
<evidence type="ECO:0000313" key="5">
    <source>
        <dbReference type="Proteomes" id="UP001243212"/>
    </source>
</evidence>
<feature type="transmembrane region" description="Helical" evidence="2">
    <location>
        <begin position="226"/>
        <end position="244"/>
    </location>
</feature>
<dbReference type="InterPro" id="IPR000620">
    <property type="entry name" value="EamA_dom"/>
</dbReference>
<protein>
    <submittedName>
        <fullName evidence="4">Inner membrane transporter RhtA</fullName>
    </submittedName>
</protein>
<name>A0ABT9NGQ1_9ACTO</name>
<organism evidence="4 5">
    <name type="scientific">Trueperella bonasi</name>
    <dbReference type="NCBI Taxonomy" id="312286"/>
    <lineage>
        <taxon>Bacteria</taxon>
        <taxon>Bacillati</taxon>
        <taxon>Actinomycetota</taxon>
        <taxon>Actinomycetes</taxon>
        <taxon>Actinomycetales</taxon>
        <taxon>Actinomycetaceae</taxon>
        <taxon>Trueperella</taxon>
    </lineage>
</organism>
<accession>A0ABT9NGQ1</accession>
<reference evidence="4 5" key="1">
    <citation type="submission" date="2023-07" db="EMBL/GenBank/DDBJ databases">
        <title>Sequencing the genomes of 1000 actinobacteria strains.</title>
        <authorList>
            <person name="Klenk H.-P."/>
        </authorList>
    </citation>
    <scope>NUCLEOTIDE SEQUENCE [LARGE SCALE GENOMIC DNA]</scope>
    <source>
        <strain evidence="4 5">DSM 17163</strain>
    </source>
</reference>
<evidence type="ECO:0000256" key="1">
    <source>
        <dbReference type="ARBA" id="ARBA00007362"/>
    </source>
</evidence>
<dbReference type="EMBL" id="JAUSQX010000001">
    <property type="protein sequence ID" value="MDP9806582.1"/>
    <property type="molecule type" value="Genomic_DNA"/>
</dbReference>
<sequence length="342" mass="36385">MKFLLLRSMFLAFKRSIEESCAPVFPPSSLKFVMWENGKMASGRRYETGSIRNMTGDAMRHAAPGILLASGIIQYVGASIAVTLFAATSVAAVAWGRVAVGAIVMMAWRRPTIVWRQLWRPAVLGIALVTMNVLFYQAIARIPLGTAVALEFIGPVLLAAVTGRGWRIWAGIVLAVSGVFLISWIGVDTSEPGVAAGVAFAVAAGAAWALYMWMGSKVATAGAGPDSLALGMAIGAILYVPLAIPNFGVILTDVKLLVLMVAVGLFSSVVPYFLEVTVLSKVPASTFALLNSLYPATSLVVGMVLLRQFPTAGEILGLLLISIAVVLVTWRPRKNHSVKRRA</sequence>
<feature type="transmembrane region" description="Helical" evidence="2">
    <location>
        <begin position="84"/>
        <end position="106"/>
    </location>
</feature>
<comment type="similarity">
    <text evidence="1">Belongs to the EamA transporter family.</text>
</comment>
<keyword evidence="5" id="KW-1185">Reference proteome</keyword>
<gene>
    <name evidence="4" type="ORF">J2S70_001164</name>
</gene>
<keyword evidence="2" id="KW-1133">Transmembrane helix</keyword>
<dbReference type="Pfam" id="PF00892">
    <property type="entry name" value="EamA"/>
    <property type="match status" value="1"/>
</dbReference>
<evidence type="ECO:0000259" key="3">
    <source>
        <dbReference type="Pfam" id="PF00892"/>
    </source>
</evidence>
<feature type="transmembrane region" description="Helical" evidence="2">
    <location>
        <begin position="118"/>
        <end position="136"/>
    </location>
</feature>
<evidence type="ECO:0000256" key="2">
    <source>
        <dbReference type="SAM" id="Phobius"/>
    </source>
</evidence>
<feature type="transmembrane region" description="Helical" evidence="2">
    <location>
        <begin position="256"/>
        <end position="274"/>
    </location>
</feature>
<evidence type="ECO:0000313" key="4">
    <source>
        <dbReference type="EMBL" id="MDP9806582.1"/>
    </source>
</evidence>
<proteinExistence type="inferred from homology"/>
<feature type="transmembrane region" description="Helical" evidence="2">
    <location>
        <begin position="312"/>
        <end position="330"/>
    </location>
</feature>